<gene>
    <name evidence="2" type="ORF">GRF29_185g340884</name>
</gene>
<feature type="compositionally biased region" description="Polar residues" evidence="1">
    <location>
        <begin position="8"/>
        <end position="20"/>
    </location>
</feature>
<evidence type="ECO:0000313" key="2">
    <source>
        <dbReference type="EMBL" id="KAK3201262.1"/>
    </source>
</evidence>
<evidence type="ECO:0000313" key="3">
    <source>
        <dbReference type="Proteomes" id="UP001280581"/>
    </source>
</evidence>
<name>A0AAN6RCB2_9PLEO</name>
<dbReference type="EMBL" id="WVTA01000016">
    <property type="protein sequence ID" value="KAK3201262.1"/>
    <property type="molecule type" value="Genomic_DNA"/>
</dbReference>
<reference evidence="2 3" key="1">
    <citation type="submission" date="2021-02" db="EMBL/GenBank/DDBJ databases">
        <title>Genome assembly of Pseudopithomyces chartarum.</title>
        <authorList>
            <person name="Jauregui R."/>
            <person name="Singh J."/>
            <person name="Voisey C."/>
        </authorList>
    </citation>
    <scope>NUCLEOTIDE SEQUENCE [LARGE SCALE GENOMIC DNA]</scope>
    <source>
        <strain evidence="2 3">AGR01</strain>
    </source>
</reference>
<evidence type="ECO:0000256" key="1">
    <source>
        <dbReference type="SAM" id="MobiDB-lite"/>
    </source>
</evidence>
<sequence>MALVKGQDTASPIANPNMHTLPSSKALWEAKTSWEWEHGYDLASRKVHPSPRLETVGDFIIAKLGCPGKTGVDSQKEVIEEMIDKWYSEMDGLGMMLAALVASL</sequence>
<dbReference type="Proteomes" id="UP001280581">
    <property type="component" value="Unassembled WGS sequence"/>
</dbReference>
<dbReference type="AlphaFoldDB" id="A0AAN6RCB2"/>
<keyword evidence="3" id="KW-1185">Reference proteome</keyword>
<protein>
    <submittedName>
        <fullName evidence="2">Uncharacterized protein</fullName>
    </submittedName>
</protein>
<proteinExistence type="predicted"/>
<organism evidence="2 3">
    <name type="scientific">Pseudopithomyces chartarum</name>
    <dbReference type="NCBI Taxonomy" id="1892770"/>
    <lineage>
        <taxon>Eukaryota</taxon>
        <taxon>Fungi</taxon>
        <taxon>Dikarya</taxon>
        <taxon>Ascomycota</taxon>
        <taxon>Pezizomycotina</taxon>
        <taxon>Dothideomycetes</taxon>
        <taxon>Pleosporomycetidae</taxon>
        <taxon>Pleosporales</taxon>
        <taxon>Massarineae</taxon>
        <taxon>Didymosphaeriaceae</taxon>
        <taxon>Pseudopithomyces</taxon>
    </lineage>
</organism>
<accession>A0AAN6RCB2</accession>
<comment type="caution">
    <text evidence="2">The sequence shown here is derived from an EMBL/GenBank/DDBJ whole genome shotgun (WGS) entry which is preliminary data.</text>
</comment>
<feature type="region of interest" description="Disordered" evidence="1">
    <location>
        <begin position="1"/>
        <end position="20"/>
    </location>
</feature>